<feature type="non-terminal residue" evidence="3">
    <location>
        <position position="1"/>
    </location>
</feature>
<keyword evidence="4" id="KW-1185">Reference proteome</keyword>
<sequence length="351" mass="39885">SIVNLSKNIDEFVLLYDHYRSKNPDFSYEDSSRFDFDKLEEAECKADFRVEKRDLHVLANALQIPPSFQTYQRSVADGLEGLCMLMKRFTYPCRYGDTIPLFGRPVPELSMITNHVMNYVYDTHCQRITEWNNNLLSPDLLEVFARAIHQKGAPLQNCFGSIDGTVRPICRPRQNQRVVYNGHKKVHALKFQSVVVPNGMIANLYGPVEGKRHDAGMLAESGLLQTLEAFSTSGQPMCLYGDPAYPLRVHSQAPFREANLTNRMQLFNTHMSATRVSVEWLFGDIINYFKFLDFKKNLKIGLSSIGKMYVVCALLRNALTCICRASPLTTHIPSLLLITLTSVSGFIPFQQ</sequence>
<dbReference type="EMBL" id="CACRXK020009353">
    <property type="protein sequence ID" value="CAB4016993.1"/>
    <property type="molecule type" value="Genomic_DNA"/>
</dbReference>
<keyword evidence="2" id="KW-0479">Metal-binding</keyword>
<dbReference type="OrthoDB" id="5945618at2759"/>
<gene>
    <name evidence="3" type="ORF">PACLA_8A003545</name>
</gene>
<accession>A0A6S7IIC8</accession>
<evidence type="ECO:0000313" key="3">
    <source>
        <dbReference type="EMBL" id="CAB4016993.1"/>
    </source>
</evidence>
<dbReference type="Pfam" id="PF13359">
    <property type="entry name" value="DDE_Tnp_4"/>
    <property type="match status" value="1"/>
</dbReference>
<dbReference type="Proteomes" id="UP001152795">
    <property type="component" value="Unassembled WGS sequence"/>
</dbReference>
<dbReference type="GO" id="GO:0046872">
    <property type="term" value="F:metal ion binding"/>
    <property type="evidence" value="ECO:0007669"/>
    <property type="project" value="UniProtKB-KW"/>
</dbReference>
<dbReference type="AlphaFoldDB" id="A0A6S7IIC8"/>
<name>A0A6S7IIC8_PARCT</name>
<comment type="caution">
    <text evidence="3">The sequence shown here is derived from an EMBL/GenBank/DDBJ whole genome shotgun (WGS) entry which is preliminary data.</text>
</comment>
<reference evidence="3" key="1">
    <citation type="submission" date="2020-04" db="EMBL/GenBank/DDBJ databases">
        <authorList>
            <person name="Alioto T."/>
            <person name="Alioto T."/>
            <person name="Gomez Garrido J."/>
        </authorList>
    </citation>
    <scope>NUCLEOTIDE SEQUENCE</scope>
    <source>
        <strain evidence="3">A484AB</strain>
    </source>
</reference>
<evidence type="ECO:0000256" key="2">
    <source>
        <dbReference type="ARBA" id="ARBA00022723"/>
    </source>
</evidence>
<proteinExistence type="predicted"/>
<comment type="cofactor">
    <cofactor evidence="1">
        <name>a divalent metal cation</name>
        <dbReference type="ChEBI" id="CHEBI:60240"/>
    </cofactor>
</comment>
<dbReference type="PANTHER" id="PTHR34615">
    <property type="entry name" value="PX DOMAIN-CONTAINING PROTEIN"/>
    <property type="match status" value="1"/>
</dbReference>
<protein>
    <submittedName>
        <fullName evidence="3">Uncharacterized protein</fullName>
    </submittedName>
</protein>
<dbReference type="PANTHER" id="PTHR34615:SF1">
    <property type="entry name" value="PX DOMAIN-CONTAINING PROTEIN"/>
    <property type="match status" value="1"/>
</dbReference>
<evidence type="ECO:0000256" key="1">
    <source>
        <dbReference type="ARBA" id="ARBA00001968"/>
    </source>
</evidence>
<evidence type="ECO:0000313" key="4">
    <source>
        <dbReference type="Proteomes" id="UP001152795"/>
    </source>
</evidence>
<dbReference type="InterPro" id="IPR027806">
    <property type="entry name" value="HARBI1_dom"/>
</dbReference>
<organism evidence="3 4">
    <name type="scientific">Paramuricea clavata</name>
    <name type="common">Red gorgonian</name>
    <name type="synonym">Violescent sea-whip</name>
    <dbReference type="NCBI Taxonomy" id="317549"/>
    <lineage>
        <taxon>Eukaryota</taxon>
        <taxon>Metazoa</taxon>
        <taxon>Cnidaria</taxon>
        <taxon>Anthozoa</taxon>
        <taxon>Octocorallia</taxon>
        <taxon>Malacalcyonacea</taxon>
        <taxon>Plexauridae</taxon>
        <taxon>Paramuricea</taxon>
    </lineage>
</organism>
<feature type="non-terminal residue" evidence="3">
    <location>
        <position position="351"/>
    </location>
</feature>